<dbReference type="InterPro" id="IPR013097">
    <property type="entry name" value="Dabb"/>
</dbReference>
<evidence type="ECO:0000313" key="3">
    <source>
        <dbReference type="EMBL" id="MFC7392089.1"/>
    </source>
</evidence>
<dbReference type="SMART" id="SM00886">
    <property type="entry name" value="Dabb"/>
    <property type="match status" value="1"/>
</dbReference>
<dbReference type="Gene3D" id="3.30.70.100">
    <property type="match status" value="1"/>
</dbReference>
<reference evidence="4" key="1">
    <citation type="journal article" date="2019" name="Int. J. Syst. Evol. Microbiol.">
        <title>The Global Catalogue of Microorganisms (GCM) 10K type strain sequencing project: providing services to taxonomists for standard genome sequencing and annotation.</title>
        <authorList>
            <consortium name="The Broad Institute Genomics Platform"/>
            <consortium name="The Broad Institute Genome Sequencing Center for Infectious Disease"/>
            <person name="Wu L."/>
            <person name="Ma J."/>
        </authorList>
    </citation>
    <scope>NUCLEOTIDE SEQUENCE [LARGE SCALE GENOMIC DNA]</scope>
    <source>
        <strain evidence="4">CGMCC 1.16305</strain>
    </source>
</reference>
<dbReference type="RefSeq" id="WP_380963760.1">
    <property type="nucleotide sequence ID" value="NZ_JBHTCO010000004.1"/>
</dbReference>
<evidence type="ECO:0000313" key="4">
    <source>
        <dbReference type="Proteomes" id="UP001596505"/>
    </source>
</evidence>
<dbReference type="PANTHER" id="PTHR33178:SF10">
    <property type="entry name" value="STRESS-RESPONSE A_B BARREL DOMAIN-CONTAINING PROTEIN"/>
    <property type="match status" value="1"/>
</dbReference>
<dbReference type="InterPro" id="IPR044662">
    <property type="entry name" value="HS1/DABB1-like"/>
</dbReference>
<name>A0ABW2PRQ4_9BACL</name>
<protein>
    <submittedName>
        <fullName evidence="3">Dabb family protein</fullName>
    </submittedName>
</protein>
<dbReference type="Pfam" id="PF07876">
    <property type="entry name" value="Dabb"/>
    <property type="match status" value="1"/>
</dbReference>
<evidence type="ECO:0000256" key="1">
    <source>
        <dbReference type="ARBA" id="ARBA00011738"/>
    </source>
</evidence>
<dbReference type="SUPFAM" id="SSF54909">
    <property type="entry name" value="Dimeric alpha+beta barrel"/>
    <property type="match status" value="1"/>
</dbReference>
<keyword evidence="4" id="KW-1185">Reference proteome</keyword>
<evidence type="ECO:0000259" key="2">
    <source>
        <dbReference type="PROSITE" id="PS51502"/>
    </source>
</evidence>
<gene>
    <name evidence="3" type="ORF">ACFQRG_03765</name>
</gene>
<dbReference type="Proteomes" id="UP001596505">
    <property type="component" value="Unassembled WGS sequence"/>
</dbReference>
<dbReference type="PANTHER" id="PTHR33178">
    <property type="match status" value="1"/>
</dbReference>
<sequence length="98" mass="11132">MIEHIVLFKFKDETTKEQKDEAIKRLCQLADVLPGIIDIKAGHNFTDRGKGYTMGLTVRLESKEAFDHYGPSEEHQAVLAYLHEIGLEDTLAVDFVIE</sequence>
<accession>A0ABW2PRQ4</accession>
<comment type="subunit">
    <text evidence="1">Homodimer.</text>
</comment>
<proteinExistence type="predicted"/>
<organism evidence="3 4">
    <name type="scientific">Scopulibacillus cellulosilyticus</name>
    <dbReference type="NCBI Taxonomy" id="2665665"/>
    <lineage>
        <taxon>Bacteria</taxon>
        <taxon>Bacillati</taxon>
        <taxon>Bacillota</taxon>
        <taxon>Bacilli</taxon>
        <taxon>Bacillales</taxon>
        <taxon>Sporolactobacillaceae</taxon>
        <taxon>Scopulibacillus</taxon>
    </lineage>
</organism>
<dbReference type="EMBL" id="JBHTCO010000004">
    <property type="protein sequence ID" value="MFC7392089.1"/>
    <property type="molecule type" value="Genomic_DNA"/>
</dbReference>
<feature type="domain" description="Stress-response A/B barrel" evidence="2">
    <location>
        <begin position="2"/>
        <end position="95"/>
    </location>
</feature>
<dbReference type="InterPro" id="IPR011008">
    <property type="entry name" value="Dimeric_a/b-barrel"/>
</dbReference>
<comment type="caution">
    <text evidence="3">The sequence shown here is derived from an EMBL/GenBank/DDBJ whole genome shotgun (WGS) entry which is preliminary data.</text>
</comment>
<dbReference type="PROSITE" id="PS51502">
    <property type="entry name" value="S_R_A_B_BARREL"/>
    <property type="match status" value="1"/>
</dbReference>